<evidence type="ECO:0000313" key="1">
    <source>
        <dbReference type="EMBL" id="WIY05453.1"/>
    </source>
</evidence>
<dbReference type="Proteomes" id="UP001239397">
    <property type="component" value="Chromosome"/>
</dbReference>
<accession>A0A9Y2JWG7</accession>
<organism evidence="1 2">
    <name type="scientific">Amycolatopsis mongoliensis</name>
    <dbReference type="NCBI Taxonomy" id="715475"/>
    <lineage>
        <taxon>Bacteria</taxon>
        <taxon>Bacillati</taxon>
        <taxon>Actinomycetota</taxon>
        <taxon>Actinomycetes</taxon>
        <taxon>Pseudonocardiales</taxon>
        <taxon>Pseudonocardiaceae</taxon>
        <taxon>Amycolatopsis</taxon>
    </lineage>
</organism>
<sequence>MTGLGALADPGDVLGAVRVALAELDLDGEDQAAIVLALRLGAAVDAEESGRTLAELAGKLLAVLTELGATPAARKSIVPQAAPTARSAAQLAKDELKARRVARQTDGTG</sequence>
<evidence type="ECO:0000313" key="2">
    <source>
        <dbReference type="Proteomes" id="UP001239397"/>
    </source>
</evidence>
<name>A0A9Y2JWG7_9PSEU</name>
<protein>
    <submittedName>
        <fullName evidence="1">Uncharacterized protein</fullName>
    </submittedName>
</protein>
<dbReference type="KEGG" id="amog:QRX60_16980"/>
<gene>
    <name evidence="1" type="ORF">QRX60_16980</name>
</gene>
<dbReference type="RefSeq" id="WP_286001741.1">
    <property type="nucleotide sequence ID" value="NZ_CP127295.1"/>
</dbReference>
<proteinExistence type="predicted"/>
<reference evidence="1 2" key="1">
    <citation type="submission" date="2023-06" db="EMBL/GenBank/DDBJ databases">
        <authorList>
            <person name="Oyuntsetseg B."/>
            <person name="Kim S.B."/>
        </authorList>
    </citation>
    <scope>NUCLEOTIDE SEQUENCE [LARGE SCALE GENOMIC DNA]</scope>
    <source>
        <strain evidence="1 2">4-36</strain>
    </source>
</reference>
<dbReference type="AlphaFoldDB" id="A0A9Y2JWG7"/>
<keyword evidence="2" id="KW-1185">Reference proteome</keyword>
<dbReference type="EMBL" id="CP127295">
    <property type="protein sequence ID" value="WIY05453.1"/>
    <property type="molecule type" value="Genomic_DNA"/>
</dbReference>